<dbReference type="Pfam" id="PF13411">
    <property type="entry name" value="MerR_1"/>
    <property type="match status" value="1"/>
</dbReference>
<keyword evidence="1" id="KW-0805">Transcription regulation</keyword>
<dbReference type="PANTHER" id="PTHR30204">
    <property type="entry name" value="REDOX-CYCLING DRUG-SENSING TRANSCRIPTIONAL ACTIVATOR SOXR"/>
    <property type="match status" value="1"/>
</dbReference>
<evidence type="ECO:0000256" key="2">
    <source>
        <dbReference type="ARBA" id="ARBA00023125"/>
    </source>
</evidence>
<feature type="domain" description="HTH merR-type" evidence="4">
    <location>
        <begin position="1"/>
        <end position="68"/>
    </location>
</feature>
<dbReference type="Proteomes" id="UP000192674">
    <property type="component" value="Unassembled WGS sequence"/>
</dbReference>
<organism evidence="5 6">
    <name type="scientific">Kibdelosporangium aridum</name>
    <dbReference type="NCBI Taxonomy" id="2030"/>
    <lineage>
        <taxon>Bacteria</taxon>
        <taxon>Bacillati</taxon>
        <taxon>Actinomycetota</taxon>
        <taxon>Actinomycetes</taxon>
        <taxon>Pseudonocardiales</taxon>
        <taxon>Pseudonocardiaceae</taxon>
        <taxon>Kibdelosporangium</taxon>
    </lineage>
</organism>
<dbReference type="PROSITE" id="PS50937">
    <property type="entry name" value="HTH_MERR_2"/>
    <property type="match status" value="1"/>
</dbReference>
<dbReference type="InterPro" id="IPR009061">
    <property type="entry name" value="DNA-bd_dom_put_sf"/>
</dbReference>
<dbReference type="Gene3D" id="1.10.1660.10">
    <property type="match status" value="1"/>
</dbReference>
<protein>
    <submittedName>
        <fullName evidence="5">DNA-binding transcriptional regulator, MerR family</fullName>
    </submittedName>
</protein>
<dbReference type="SMART" id="SM00422">
    <property type="entry name" value="HTH_MERR"/>
    <property type="match status" value="1"/>
</dbReference>
<name>A0A1Y5Y948_KIBAR</name>
<dbReference type="SUPFAM" id="SSF46955">
    <property type="entry name" value="Putative DNA-binding domain"/>
    <property type="match status" value="1"/>
</dbReference>
<keyword evidence="2 5" id="KW-0238">DNA-binding</keyword>
<dbReference type="OrthoDB" id="9802039at2"/>
<evidence type="ECO:0000256" key="1">
    <source>
        <dbReference type="ARBA" id="ARBA00023015"/>
    </source>
</evidence>
<dbReference type="PANTHER" id="PTHR30204:SF94">
    <property type="entry name" value="HEAVY METAL-DEPENDENT TRANSCRIPTIONAL REGULATOR HI_0293-RELATED"/>
    <property type="match status" value="1"/>
</dbReference>
<dbReference type="GO" id="GO:0003700">
    <property type="term" value="F:DNA-binding transcription factor activity"/>
    <property type="evidence" value="ECO:0007669"/>
    <property type="project" value="InterPro"/>
</dbReference>
<sequence>MLIGEFAKQMGVSTDTIRFYEKVGFFSRNRRENGYRVYTEKDLETAQLIASGKSMGFSLREILQLTNQLAADSWDHPRIQQNLQEKIELIDARIASLSKVRVLIQKQIAYCRDMERQEKRRA</sequence>
<gene>
    <name evidence="5" type="ORF">SAMN05661093_09973</name>
</gene>
<proteinExistence type="predicted"/>
<keyword evidence="6" id="KW-1185">Reference proteome</keyword>
<dbReference type="RefSeq" id="WP_084434143.1">
    <property type="nucleotide sequence ID" value="NZ_FWXV01000014.1"/>
</dbReference>
<evidence type="ECO:0000256" key="3">
    <source>
        <dbReference type="ARBA" id="ARBA00023163"/>
    </source>
</evidence>
<dbReference type="InterPro" id="IPR000551">
    <property type="entry name" value="MerR-type_HTH_dom"/>
</dbReference>
<accession>A0A1Y5Y948</accession>
<dbReference type="InterPro" id="IPR047057">
    <property type="entry name" value="MerR_fam"/>
</dbReference>
<dbReference type="GO" id="GO:0003677">
    <property type="term" value="F:DNA binding"/>
    <property type="evidence" value="ECO:0007669"/>
    <property type="project" value="UniProtKB-KW"/>
</dbReference>
<evidence type="ECO:0000313" key="5">
    <source>
        <dbReference type="EMBL" id="SMD26390.1"/>
    </source>
</evidence>
<dbReference type="EMBL" id="FWXV01000014">
    <property type="protein sequence ID" value="SMD26390.1"/>
    <property type="molecule type" value="Genomic_DNA"/>
</dbReference>
<dbReference type="AlphaFoldDB" id="A0A1Y5Y948"/>
<evidence type="ECO:0000259" key="4">
    <source>
        <dbReference type="PROSITE" id="PS50937"/>
    </source>
</evidence>
<evidence type="ECO:0000313" key="6">
    <source>
        <dbReference type="Proteomes" id="UP000192674"/>
    </source>
</evidence>
<dbReference type="PRINTS" id="PR00040">
    <property type="entry name" value="HTHMERR"/>
</dbReference>
<keyword evidence="3" id="KW-0804">Transcription</keyword>
<reference evidence="5 6" key="1">
    <citation type="submission" date="2017-04" db="EMBL/GenBank/DDBJ databases">
        <authorList>
            <person name="Afonso C.L."/>
            <person name="Miller P.J."/>
            <person name="Scott M.A."/>
            <person name="Spackman E."/>
            <person name="Goraichik I."/>
            <person name="Dimitrov K.M."/>
            <person name="Suarez D.L."/>
            <person name="Swayne D.E."/>
        </authorList>
    </citation>
    <scope>NUCLEOTIDE SEQUENCE [LARGE SCALE GENOMIC DNA]</scope>
    <source>
        <strain evidence="5 6">DSM 43828</strain>
    </source>
</reference>